<keyword evidence="1" id="KW-1133">Transmembrane helix</keyword>
<accession>A0A6G0Y4W6</accession>
<protein>
    <submittedName>
        <fullName evidence="2">C2H2-type domain-containing protein</fullName>
    </submittedName>
</protein>
<reference evidence="2 3" key="1">
    <citation type="submission" date="2019-08" db="EMBL/GenBank/DDBJ databases">
        <title>Whole genome of Aphis craccivora.</title>
        <authorList>
            <person name="Voronova N.V."/>
            <person name="Shulinski R.S."/>
            <person name="Bandarenka Y.V."/>
            <person name="Zhorov D.G."/>
            <person name="Warner D."/>
        </authorList>
    </citation>
    <scope>NUCLEOTIDE SEQUENCE [LARGE SCALE GENOMIC DNA]</scope>
    <source>
        <strain evidence="2">180601</strain>
        <tissue evidence="2">Whole Body</tissue>
    </source>
</reference>
<organism evidence="2 3">
    <name type="scientific">Aphis craccivora</name>
    <name type="common">Cowpea aphid</name>
    <dbReference type="NCBI Taxonomy" id="307492"/>
    <lineage>
        <taxon>Eukaryota</taxon>
        <taxon>Metazoa</taxon>
        <taxon>Ecdysozoa</taxon>
        <taxon>Arthropoda</taxon>
        <taxon>Hexapoda</taxon>
        <taxon>Insecta</taxon>
        <taxon>Pterygota</taxon>
        <taxon>Neoptera</taxon>
        <taxon>Paraneoptera</taxon>
        <taxon>Hemiptera</taxon>
        <taxon>Sternorrhyncha</taxon>
        <taxon>Aphidomorpha</taxon>
        <taxon>Aphidoidea</taxon>
        <taxon>Aphididae</taxon>
        <taxon>Aphidini</taxon>
        <taxon>Aphis</taxon>
        <taxon>Aphis</taxon>
    </lineage>
</organism>
<dbReference type="Proteomes" id="UP000478052">
    <property type="component" value="Unassembled WGS sequence"/>
</dbReference>
<name>A0A6G0Y4W6_APHCR</name>
<sequence>MLCFLENESFIFYNLFNTIHYDEHFGAFNVILTSKLKFVKLNELDNSFPVHHISISDGTIFIKINSFRHSYLINSKLVVTILFFFVMSYNYVQTTTRIVQITELKKYQ</sequence>
<evidence type="ECO:0000256" key="1">
    <source>
        <dbReference type="SAM" id="Phobius"/>
    </source>
</evidence>
<keyword evidence="1" id="KW-0472">Membrane</keyword>
<keyword evidence="3" id="KW-1185">Reference proteome</keyword>
<evidence type="ECO:0000313" key="2">
    <source>
        <dbReference type="EMBL" id="KAF0749044.1"/>
    </source>
</evidence>
<dbReference type="EMBL" id="VUJU01006247">
    <property type="protein sequence ID" value="KAF0749044.1"/>
    <property type="molecule type" value="Genomic_DNA"/>
</dbReference>
<comment type="caution">
    <text evidence="2">The sequence shown here is derived from an EMBL/GenBank/DDBJ whole genome shotgun (WGS) entry which is preliminary data.</text>
</comment>
<dbReference type="AlphaFoldDB" id="A0A6G0Y4W6"/>
<evidence type="ECO:0000313" key="3">
    <source>
        <dbReference type="Proteomes" id="UP000478052"/>
    </source>
</evidence>
<feature type="transmembrane region" description="Helical" evidence="1">
    <location>
        <begin position="71"/>
        <end position="92"/>
    </location>
</feature>
<keyword evidence="1" id="KW-0812">Transmembrane</keyword>
<gene>
    <name evidence="2" type="ORF">FWK35_00017814</name>
</gene>
<proteinExistence type="predicted"/>